<keyword evidence="3" id="KW-1185">Reference proteome</keyword>
<organism evidence="2 3">
    <name type="scientific">Araneus ventricosus</name>
    <name type="common">Orbweaver spider</name>
    <name type="synonym">Epeira ventricosa</name>
    <dbReference type="NCBI Taxonomy" id="182803"/>
    <lineage>
        <taxon>Eukaryota</taxon>
        <taxon>Metazoa</taxon>
        <taxon>Ecdysozoa</taxon>
        <taxon>Arthropoda</taxon>
        <taxon>Chelicerata</taxon>
        <taxon>Arachnida</taxon>
        <taxon>Araneae</taxon>
        <taxon>Araneomorphae</taxon>
        <taxon>Entelegynae</taxon>
        <taxon>Araneoidea</taxon>
        <taxon>Araneidae</taxon>
        <taxon>Araneus</taxon>
    </lineage>
</organism>
<evidence type="ECO:0000313" key="2">
    <source>
        <dbReference type="EMBL" id="GBM71288.1"/>
    </source>
</evidence>
<protein>
    <recommendedName>
        <fullName evidence="1">DUF5641 domain-containing protein</fullName>
    </recommendedName>
</protein>
<dbReference type="Pfam" id="PF05380">
    <property type="entry name" value="Peptidase_A17"/>
    <property type="match status" value="1"/>
</dbReference>
<dbReference type="GO" id="GO:0071897">
    <property type="term" value="P:DNA biosynthetic process"/>
    <property type="evidence" value="ECO:0007669"/>
    <property type="project" value="UniProtKB-ARBA"/>
</dbReference>
<dbReference type="PANTHER" id="PTHR47331:SF1">
    <property type="entry name" value="GAG-LIKE PROTEIN"/>
    <property type="match status" value="1"/>
</dbReference>
<dbReference type="OrthoDB" id="8046383at2759"/>
<feature type="domain" description="DUF5641" evidence="1">
    <location>
        <begin position="884"/>
        <end position="978"/>
    </location>
</feature>
<dbReference type="GO" id="GO:0003676">
    <property type="term" value="F:nucleic acid binding"/>
    <property type="evidence" value="ECO:0007669"/>
    <property type="project" value="InterPro"/>
</dbReference>
<dbReference type="PANTHER" id="PTHR47331">
    <property type="entry name" value="PHD-TYPE DOMAIN-CONTAINING PROTEIN"/>
    <property type="match status" value="1"/>
</dbReference>
<dbReference type="InterPro" id="IPR043502">
    <property type="entry name" value="DNA/RNA_pol_sf"/>
</dbReference>
<dbReference type="Gene3D" id="3.30.70.270">
    <property type="match status" value="1"/>
</dbReference>
<sequence length="982" mass="113237">MIPIDSLQIPKEHLPLNIKLADPYFYRPGKIDVLLGAEVFYQLLRFGQLEMPNSELKFQNSVFGFIATGSTSNSQSEKMKYTHCGLIYDCSDIGNDIKKFWQLESIGIKDDPSCNEVDLSLETFEKTVRYKDNRYEVELPWKRDWHELNDNYSVAKKRLHSLVRRFKKNPDLNLQYRETLHDYEKNGLIEKVPNPENPINKPVFYMPHQPVFRDEIPTTKMRIVFGASSSHSFQHLSFNDCLWPGPNLNSNIFDILINFRLNKFAFISDIEKAFLQLTLAEKDRDAVRFLWTENDTLQVYRFNRVLFGVRSSPFLLSASIETHLKKFHDEFPTTTECLNRCFYVDDFISVADSLQDALEISTQAVSIMDQDSMVLRKWTTNGDELRQLWIREGLENQLQDNPISPRANSTKVLGMLWNTVEDYLIVGTQSLVDSLSNNENTKRHLLRAIGKIFDPLDLLSPFIIRVKCILQVLWMKENSWDEELPPDIQKTWCQWVSEVPRLSELQVPRYVLSASTGEPTDVLELHCFCDASQKAYGVVIYTRVVKDCNVEVNLLVSKSRVAPLTKITMPRLELLGALLAARLASKVKAIVDLKRPSKVFFWTDSKITLHWIKGSSKRWKSFVSNRVTEIQSLCDTSAWAHCPGKQNPADFLSRGVNVEILLNSDLWWTGPQFLREVDFPTGNDDTSISIHDISDELKKTSDYSPLTLTVLNHHSFIDGILKISHLAIKELQRAEIYLVQLVQQDESGILRVGGRLKYSDLSLDEKHPIVLPDKQPLTLIDVSENIEWKFIPPKSPNFGGLWEAGVKSFKHHLKRVVGNAHLTLEEFLTIILEIESFLNSRQLTPLSTEFDNFETLSPGHFLIGRPLTSIVEPDLLNITENRLSKWKKITKYSQQIWRLWKKDYLNTLQQRSKWMFSKNNVKLGALVLIKDENMPSVKWLTGRISEIIISKDEKVRVVNVLLPTGKTLKRNIRDVCVLPIND</sequence>
<accession>A0A4Y2I155</accession>
<dbReference type="InterPro" id="IPR040676">
    <property type="entry name" value="DUF5641"/>
</dbReference>
<name>A0A4Y2I155_ARAVE</name>
<dbReference type="Gene3D" id="3.30.420.10">
    <property type="entry name" value="Ribonuclease H-like superfamily/Ribonuclease H"/>
    <property type="match status" value="1"/>
</dbReference>
<proteinExistence type="predicted"/>
<comment type="caution">
    <text evidence="2">The sequence shown here is derived from an EMBL/GenBank/DDBJ whole genome shotgun (WGS) entry which is preliminary data.</text>
</comment>
<dbReference type="Gene3D" id="3.10.10.10">
    <property type="entry name" value="HIV Type 1 Reverse Transcriptase, subunit A, domain 1"/>
    <property type="match status" value="1"/>
</dbReference>
<evidence type="ECO:0000313" key="3">
    <source>
        <dbReference type="Proteomes" id="UP000499080"/>
    </source>
</evidence>
<dbReference type="InterPro" id="IPR043128">
    <property type="entry name" value="Rev_trsase/Diguanyl_cyclase"/>
</dbReference>
<dbReference type="Pfam" id="PF18701">
    <property type="entry name" value="DUF5641"/>
    <property type="match status" value="1"/>
</dbReference>
<evidence type="ECO:0000259" key="1">
    <source>
        <dbReference type="Pfam" id="PF18701"/>
    </source>
</evidence>
<reference evidence="2 3" key="1">
    <citation type="journal article" date="2019" name="Sci. Rep.">
        <title>Orb-weaving spider Araneus ventricosus genome elucidates the spidroin gene catalogue.</title>
        <authorList>
            <person name="Kono N."/>
            <person name="Nakamura H."/>
            <person name="Ohtoshi R."/>
            <person name="Moran D.A.P."/>
            <person name="Shinohara A."/>
            <person name="Yoshida Y."/>
            <person name="Fujiwara M."/>
            <person name="Mori M."/>
            <person name="Tomita M."/>
            <person name="Arakawa K."/>
        </authorList>
    </citation>
    <scope>NUCLEOTIDE SEQUENCE [LARGE SCALE GENOMIC DNA]</scope>
</reference>
<dbReference type="EMBL" id="BGPR01002304">
    <property type="protein sequence ID" value="GBM71288.1"/>
    <property type="molecule type" value="Genomic_DNA"/>
</dbReference>
<dbReference type="InterPro" id="IPR008042">
    <property type="entry name" value="Retrotrans_Pao"/>
</dbReference>
<dbReference type="AlphaFoldDB" id="A0A4Y2I155"/>
<gene>
    <name evidence="2" type="ORF">AVEN_173861_1</name>
</gene>
<dbReference type="Proteomes" id="UP000499080">
    <property type="component" value="Unassembled WGS sequence"/>
</dbReference>
<dbReference type="SUPFAM" id="SSF56672">
    <property type="entry name" value="DNA/RNA polymerases"/>
    <property type="match status" value="1"/>
</dbReference>
<dbReference type="InterPro" id="IPR036397">
    <property type="entry name" value="RNaseH_sf"/>
</dbReference>